<accession>A0A517WSL9</accession>
<dbReference type="AlphaFoldDB" id="A0A517WSL9"/>
<dbReference type="RefSeq" id="WP_145172772.1">
    <property type="nucleotide sequence ID" value="NZ_CP037422.1"/>
</dbReference>
<reference evidence="1 2" key="1">
    <citation type="submission" date="2019-03" db="EMBL/GenBank/DDBJ databases">
        <title>Deep-cultivation of Planctomycetes and their phenomic and genomic characterization uncovers novel biology.</title>
        <authorList>
            <person name="Wiegand S."/>
            <person name="Jogler M."/>
            <person name="Boedeker C."/>
            <person name="Pinto D."/>
            <person name="Vollmers J."/>
            <person name="Rivas-Marin E."/>
            <person name="Kohn T."/>
            <person name="Peeters S.H."/>
            <person name="Heuer A."/>
            <person name="Rast P."/>
            <person name="Oberbeckmann S."/>
            <person name="Bunk B."/>
            <person name="Jeske O."/>
            <person name="Meyerdierks A."/>
            <person name="Storesund J.E."/>
            <person name="Kallscheuer N."/>
            <person name="Luecker S."/>
            <person name="Lage O.M."/>
            <person name="Pohl T."/>
            <person name="Merkel B.J."/>
            <person name="Hornburger P."/>
            <person name="Mueller R.-W."/>
            <person name="Bruemmer F."/>
            <person name="Labrenz M."/>
            <person name="Spormann A.M."/>
            <person name="Op den Camp H."/>
            <person name="Overmann J."/>
            <person name="Amann R."/>
            <person name="Jetten M.S.M."/>
            <person name="Mascher T."/>
            <person name="Medema M.H."/>
            <person name="Devos D.P."/>
            <person name="Kaster A.-K."/>
            <person name="Ovreas L."/>
            <person name="Rohde M."/>
            <person name="Galperin M.Y."/>
            <person name="Jogler C."/>
        </authorList>
    </citation>
    <scope>NUCLEOTIDE SEQUENCE [LARGE SCALE GENOMIC DNA]</scope>
    <source>
        <strain evidence="1 2">V202</strain>
    </source>
</reference>
<name>A0A517WSL9_9PLAN</name>
<dbReference type="Proteomes" id="UP000318384">
    <property type="component" value="Chromosome"/>
</dbReference>
<proteinExistence type="predicted"/>
<sequence>MPHRQEIQLDNGHSIHLKRIDQWETYGGLLEGVPTKEMNERIIKRTIEGVKQQWHFAPYLIQPRETLIKVDRDYPFGTPASIPEITCITKFDCFDTVQDKNMDASTLSIIWFQAEFAFPIDDKIQAQIRSIDWSQYASDYQY</sequence>
<organism evidence="1 2">
    <name type="scientific">Gimesia aquarii</name>
    <dbReference type="NCBI Taxonomy" id="2527964"/>
    <lineage>
        <taxon>Bacteria</taxon>
        <taxon>Pseudomonadati</taxon>
        <taxon>Planctomycetota</taxon>
        <taxon>Planctomycetia</taxon>
        <taxon>Planctomycetales</taxon>
        <taxon>Planctomycetaceae</taxon>
        <taxon>Gimesia</taxon>
    </lineage>
</organism>
<dbReference type="OrthoDB" id="283452at2"/>
<evidence type="ECO:0000313" key="1">
    <source>
        <dbReference type="EMBL" id="QDU08259.1"/>
    </source>
</evidence>
<gene>
    <name evidence="1" type="ORF">V202x_16250</name>
</gene>
<dbReference type="EMBL" id="CP037422">
    <property type="protein sequence ID" value="QDU08259.1"/>
    <property type="molecule type" value="Genomic_DNA"/>
</dbReference>
<protein>
    <submittedName>
        <fullName evidence="1">Uncharacterized protein</fullName>
    </submittedName>
</protein>
<evidence type="ECO:0000313" key="2">
    <source>
        <dbReference type="Proteomes" id="UP000318384"/>
    </source>
</evidence>
<keyword evidence="2" id="KW-1185">Reference proteome</keyword>